<dbReference type="GO" id="GO:0005524">
    <property type="term" value="F:ATP binding"/>
    <property type="evidence" value="ECO:0007669"/>
    <property type="project" value="InterPro"/>
</dbReference>
<reference evidence="3 4" key="2">
    <citation type="submission" date="2019-01" db="EMBL/GenBank/DDBJ databases">
        <title>The decoding of complex shrimp genome reveals the adaptation for benthos swimmer, frequently molting mechanism and breeding impact on genome.</title>
        <authorList>
            <person name="Sun Y."/>
            <person name="Gao Y."/>
            <person name="Yu Y."/>
        </authorList>
    </citation>
    <scope>NUCLEOTIDE SEQUENCE [LARGE SCALE GENOMIC DNA]</scope>
    <source>
        <tissue evidence="3">Muscle</tissue>
    </source>
</reference>
<dbReference type="AlphaFoldDB" id="A0A423T283"/>
<dbReference type="InterPro" id="IPR000719">
    <property type="entry name" value="Prot_kinase_dom"/>
</dbReference>
<dbReference type="Gene3D" id="1.10.510.10">
    <property type="entry name" value="Transferase(Phosphotransferase) domain 1"/>
    <property type="match status" value="1"/>
</dbReference>
<dbReference type="PROSITE" id="PS50011">
    <property type="entry name" value="PROTEIN_KINASE_DOM"/>
    <property type="match status" value="1"/>
</dbReference>
<dbReference type="Pfam" id="PF01636">
    <property type="entry name" value="APH"/>
    <property type="match status" value="1"/>
</dbReference>
<name>A0A423T283_PENVA</name>
<proteinExistence type="predicted"/>
<dbReference type="SUPFAM" id="SSF56112">
    <property type="entry name" value="Protein kinase-like (PK-like)"/>
    <property type="match status" value="1"/>
</dbReference>
<accession>A0A423T283</accession>
<evidence type="ECO:0000313" key="4">
    <source>
        <dbReference type="Proteomes" id="UP000283509"/>
    </source>
</evidence>
<protein>
    <recommendedName>
        <fullName evidence="2">Protein kinase domain-containing protein</fullName>
    </recommendedName>
</protein>
<dbReference type="EMBL" id="QCYY01002402">
    <property type="protein sequence ID" value="ROT70652.1"/>
    <property type="molecule type" value="Genomic_DNA"/>
</dbReference>
<feature type="compositionally biased region" description="Polar residues" evidence="1">
    <location>
        <begin position="376"/>
        <end position="385"/>
    </location>
</feature>
<reference evidence="3 4" key="1">
    <citation type="submission" date="2018-04" db="EMBL/GenBank/DDBJ databases">
        <authorList>
            <person name="Zhang X."/>
            <person name="Yuan J."/>
            <person name="Li F."/>
            <person name="Xiang J."/>
        </authorList>
    </citation>
    <scope>NUCLEOTIDE SEQUENCE [LARGE SCALE GENOMIC DNA]</scope>
    <source>
        <tissue evidence="3">Muscle</tissue>
    </source>
</reference>
<evidence type="ECO:0000313" key="3">
    <source>
        <dbReference type="EMBL" id="ROT70652.1"/>
    </source>
</evidence>
<sequence length="385" mass="41884">MCDQFEELEKVALDEDKIWEARSMEAHIVTRLCLRHGLPLLTSQQCDAARGENPTVLGEGAFGRALLNQERGLVVKVALNKESLPSFIWEAKALLLLEGVPRVQQLVGICPEQLSLVTTYAGPTLKRQLRALSLRQRALLALQLTETVQAIGARGLRHGDLMPGNICVDASRDDPAVTIIDFGVCSRSGGAGDVGYLAGVAETLFPEGTRAPSLQAFLAVTDGKGFTLGRLSSALGEQLGWQGCLPEDDEDEPDEPSKKRKEDESEWDWPAEDDEDEDEDEAVATSVEDEAIATSDEDEAIATSDEDEAVATSDEDEAVATSDEDEAATSVEDEAAASVDEDEAASEQPRRSRTRQPRRSRTRQPRRSSQEFRAQLSMTIATVST</sequence>
<evidence type="ECO:0000259" key="2">
    <source>
        <dbReference type="PROSITE" id="PS50011"/>
    </source>
</evidence>
<dbReference type="InterPro" id="IPR002575">
    <property type="entry name" value="Aminoglycoside_PTrfase"/>
</dbReference>
<feature type="domain" description="Protein kinase" evidence="2">
    <location>
        <begin position="51"/>
        <end position="310"/>
    </location>
</feature>
<evidence type="ECO:0000256" key="1">
    <source>
        <dbReference type="SAM" id="MobiDB-lite"/>
    </source>
</evidence>
<dbReference type="Proteomes" id="UP000283509">
    <property type="component" value="Unassembled WGS sequence"/>
</dbReference>
<dbReference type="OrthoDB" id="6373017at2759"/>
<dbReference type="InterPro" id="IPR011009">
    <property type="entry name" value="Kinase-like_dom_sf"/>
</dbReference>
<comment type="caution">
    <text evidence="3">The sequence shown here is derived from an EMBL/GenBank/DDBJ whole genome shotgun (WGS) entry which is preliminary data.</text>
</comment>
<dbReference type="GO" id="GO:0004672">
    <property type="term" value="F:protein kinase activity"/>
    <property type="evidence" value="ECO:0007669"/>
    <property type="project" value="InterPro"/>
</dbReference>
<feature type="compositionally biased region" description="Basic residues" evidence="1">
    <location>
        <begin position="351"/>
        <end position="366"/>
    </location>
</feature>
<organism evidence="3 4">
    <name type="scientific">Penaeus vannamei</name>
    <name type="common">Whiteleg shrimp</name>
    <name type="synonym">Litopenaeus vannamei</name>
    <dbReference type="NCBI Taxonomy" id="6689"/>
    <lineage>
        <taxon>Eukaryota</taxon>
        <taxon>Metazoa</taxon>
        <taxon>Ecdysozoa</taxon>
        <taxon>Arthropoda</taxon>
        <taxon>Crustacea</taxon>
        <taxon>Multicrustacea</taxon>
        <taxon>Malacostraca</taxon>
        <taxon>Eumalacostraca</taxon>
        <taxon>Eucarida</taxon>
        <taxon>Decapoda</taxon>
        <taxon>Dendrobranchiata</taxon>
        <taxon>Penaeoidea</taxon>
        <taxon>Penaeidae</taxon>
        <taxon>Penaeus</taxon>
    </lineage>
</organism>
<dbReference type="SMART" id="SM00220">
    <property type="entry name" value="S_TKc"/>
    <property type="match status" value="1"/>
</dbReference>
<keyword evidence="4" id="KW-1185">Reference proteome</keyword>
<dbReference type="STRING" id="6689.A0A423T283"/>
<gene>
    <name evidence="3" type="ORF">C7M84_011067</name>
</gene>
<feature type="compositionally biased region" description="Acidic residues" evidence="1">
    <location>
        <begin position="264"/>
        <end position="345"/>
    </location>
</feature>
<feature type="region of interest" description="Disordered" evidence="1">
    <location>
        <begin position="241"/>
        <end position="385"/>
    </location>
</feature>